<feature type="compositionally biased region" description="Low complexity" evidence="1">
    <location>
        <begin position="107"/>
        <end position="126"/>
    </location>
</feature>
<dbReference type="VEuPathDB" id="FungiDB:M747DRAFT_246360"/>
<dbReference type="EMBL" id="KZ851944">
    <property type="protein sequence ID" value="RDH15858.1"/>
    <property type="molecule type" value="Genomic_DNA"/>
</dbReference>
<feature type="region of interest" description="Disordered" evidence="1">
    <location>
        <begin position="224"/>
        <end position="251"/>
    </location>
</feature>
<dbReference type="AlphaFoldDB" id="A0A370BN65"/>
<gene>
    <name evidence="2" type="ORF">M747DRAFT_246360</name>
</gene>
<reference evidence="2 3" key="1">
    <citation type="submission" date="2018-07" db="EMBL/GenBank/DDBJ databases">
        <title>Section-level genome sequencing of Aspergillus section Nigri to investigate inter- and intra-species variation.</title>
        <authorList>
            <consortium name="DOE Joint Genome Institute"/>
            <person name="Vesth T.C."/>
            <person name="Nybo J.L."/>
            <person name="Theobald S."/>
            <person name="Frisvad J.C."/>
            <person name="Larsen T.O."/>
            <person name="Nielsen K.F."/>
            <person name="Hoof J.B."/>
            <person name="Brandl J."/>
            <person name="Salamov A."/>
            <person name="Riley R."/>
            <person name="Gladden J.M."/>
            <person name="Phatale P."/>
            <person name="Nielsen M.T."/>
            <person name="Lyhne E.K."/>
            <person name="Kogle M.E."/>
            <person name="Strasser K."/>
            <person name="McDonnell E."/>
            <person name="Barry K."/>
            <person name="Clum A."/>
            <person name="Chen C."/>
            <person name="Nolan M."/>
            <person name="Sandor L."/>
            <person name="Kuo A."/>
            <person name="Lipzen A."/>
            <person name="Hainaut M."/>
            <person name="Drula E."/>
            <person name="Tsang A."/>
            <person name="Magnuson J.K."/>
            <person name="Henrissat B."/>
            <person name="Wiebenga A."/>
            <person name="Simmons B.A."/>
            <person name="Makela M.R."/>
            <person name="De vries R.P."/>
            <person name="Grigoriev I.V."/>
            <person name="Mortensen U.H."/>
            <person name="Baker S.E."/>
            <person name="Andersen M.R."/>
        </authorList>
    </citation>
    <scope>NUCLEOTIDE SEQUENCE [LARGE SCALE GENOMIC DNA]</scope>
    <source>
        <strain evidence="2 3">ATCC 13496</strain>
    </source>
</reference>
<evidence type="ECO:0000313" key="3">
    <source>
        <dbReference type="Proteomes" id="UP000253845"/>
    </source>
</evidence>
<feature type="compositionally biased region" description="Polar residues" evidence="1">
    <location>
        <begin position="239"/>
        <end position="249"/>
    </location>
</feature>
<proteinExistence type="predicted"/>
<feature type="compositionally biased region" description="Basic and acidic residues" evidence="1">
    <location>
        <begin position="66"/>
        <end position="78"/>
    </location>
</feature>
<organism evidence="2 3">
    <name type="scientific">Aspergillus niger ATCC 13496</name>
    <dbReference type="NCBI Taxonomy" id="1353008"/>
    <lineage>
        <taxon>Eukaryota</taxon>
        <taxon>Fungi</taxon>
        <taxon>Dikarya</taxon>
        <taxon>Ascomycota</taxon>
        <taxon>Pezizomycotina</taxon>
        <taxon>Eurotiomycetes</taxon>
        <taxon>Eurotiomycetidae</taxon>
        <taxon>Eurotiales</taxon>
        <taxon>Aspergillaceae</taxon>
        <taxon>Aspergillus</taxon>
        <taxon>Aspergillus subgen. Circumdati</taxon>
    </lineage>
</organism>
<sequence length="371" mass="40543">MYTCSQQHIFHYGLFKTDHVPQAKSTGKIAAAGSWDTIVRETSKKKEEDNQKPDERIAATMASSSDHPHDRENNDNHNKPNRPALKIDTTIIAPTTTARASAGTEVPSPESSSPPQSAVSSMSTASSILSNSSREFILQLAHPNATDGEPDDGIVLLMWPVPVSTAAPVSSPVSPALPVNQAAPAQDQDHVQGLGDQSAQVTGYDQTTMEDLATAMAETEISSVSGTDCDEGNVDHVDQSTFPRSSGRSVRSKERRSLRGLLYSYGVDGVVLFSRSRLVGRERRKDDRSSGGSARLCMLGLELLYGRLPSFTSFMQLMLSSLEVSSRIECCRAHLRVSTWCSRCAFNWMWFVVVFRTWLGQSDSLHVPLHC</sequence>
<evidence type="ECO:0000256" key="1">
    <source>
        <dbReference type="SAM" id="MobiDB-lite"/>
    </source>
</evidence>
<protein>
    <submittedName>
        <fullName evidence="2">Uncharacterized protein</fullName>
    </submittedName>
</protein>
<feature type="region of interest" description="Disordered" evidence="1">
    <location>
        <begin position="41"/>
        <end position="126"/>
    </location>
</feature>
<dbReference type="Proteomes" id="UP000253845">
    <property type="component" value="Unassembled WGS sequence"/>
</dbReference>
<feature type="compositionally biased region" description="Low complexity" evidence="1">
    <location>
        <begin position="87"/>
        <end position="100"/>
    </location>
</feature>
<feature type="compositionally biased region" description="Basic and acidic residues" evidence="1">
    <location>
        <begin position="41"/>
        <end position="57"/>
    </location>
</feature>
<evidence type="ECO:0000313" key="2">
    <source>
        <dbReference type="EMBL" id="RDH15858.1"/>
    </source>
</evidence>
<accession>A0A370BN65</accession>
<name>A0A370BN65_ASPNG</name>